<accession>A0A151MSD5</accession>
<protein>
    <submittedName>
        <fullName evidence="1">Uncharacterized protein</fullName>
    </submittedName>
</protein>
<dbReference type="AlphaFoldDB" id="A0A151MSD5"/>
<dbReference type="Proteomes" id="UP000050525">
    <property type="component" value="Unassembled WGS sequence"/>
</dbReference>
<keyword evidence="2" id="KW-1185">Reference proteome</keyword>
<name>A0A151MSD5_ALLMI</name>
<organism evidence="1 2">
    <name type="scientific">Alligator mississippiensis</name>
    <name type="common">American alligator</name>
    <dbReference type="NCBI Taxonomy" id="8496"/>
    <lineage>
        <taxon>Eukaryota</taxon>
        <taxon>Metazoa</taxon>
        <taxon>Chordata</taxon>
        <taxon>Craniata</taxon>
        <taxon>Vertebrata</taxon>
        <taxon>Euteleostomi</taxon>
        <taxon>Archelosauria</taxon>
        <taxon>Archosauria</taxon>
        <taxon>Crocodylia</taxon>
        <taxon>Alligatoridae</taxon>
        <taxon>Alligatorinae</taxon>
        <taxon>Alligator</taxon>
    </lineage>
</organism>
<gene>
    <name evidence="1" type="ORF">Y1Q_0013460</name>
</gene>
<dbReference type="EMBL" id="AKHW03005173">
    <property type="protein sequence ID" value="KYO27437.1"/>
    <property type="molecule type" value="Genomic_DNA"/>
</dbReference>
<comment type="caution">
    <text evidence="1">The sequence shown here is derived from an EMBL/GenBank/DDBJ whole genome shotgun (WGS) entry which is preliminary data.</text>
</comment>
<reference evidence="1 2" key="1">
    <citation type="journal article" date="2012" name="Genome Biol.">
        <title>Sequencing three crocodilian genomes to illuminate the evolution of archosaurs and amniotes.</title>
        <authorList>
            <person name="St John J.A."/>
            <person name="Braun E.L."/>
            <person name="Isberg S.R."/>
            <person name="Miles L.G."/>
            <person name="Chong A.Y."/>
            <person name="Gongora J."/>
            <person name="Dalzell P."/>
            <person name="Moran C."/>
            <person name="Bed'hom B."/>
            <person name="Abzhanov A."/>
            <person name="Burgess S.C."/>
            <person name="Cooksey A.M."/>
            <person name="Castoe T.A."/>
            <person name="Crawford N.G."/>
            <person name="Densmore L.D."/>
            <person name="Drew J.C."/>
            <person name="Edwards S.V."/>
            <person name="Faircloth B.C."/>
            <person name="Fujita M.K."/>
            <person name="Greenwold M.J."/>
            <person name="Hoffmann F.G."/>
            <person name="Howard J.M."/>
            <person name="Iguchi T."/>
            <person name="Janes D.E."/>
            <person name="Khan S.Y."/>
            <person name="Kohno S."/>
            <person name="de Koning A.J."/>
            <person name="Lance S.L."/>
            <person name="McCarthy F.M."/>
            <person name="McCormack J.E."/>
            <person name="Merchant M.E."/>
            <person name="Peterson D.G."/>
            <person name="Pollock D.D."/>
            <person name="Pourmand N."/>
            <person name="Raney B.J."/>
            <person name="Roessler K.A."/>
            <person name="Sanford J.R."/>
            <person name="Sawyer R.H."/>
            <person name="Schmidt C.J."/>
            <person name="Triplett E.W."/>
            <person name="Tuberville T.D."/>
            <person name="Venegas-Anaya M."/>
            <person name="Howard J.T."/>
            <person name="Jarvis E.D."/>
            <person name="Guillette L.J.Jr."/>
            <person name="Glenn T.C."/>
            <person name="Green R.E."/>
            <person name="Ray D.A."/>
        </authorList>
    </citation>
    <scope>NUCLEOTIDE SEQUENCE [LARGE SCALE GENOMIC DNA]</scope>
    <source>
        <strain evidence="1">KSC_2009_1</strain>
    </source>
</reference>
<evidence type="ECO:0000313" key="1">
    <source>
        <dbReference type="EMBL" id="KYO27437.1"/>
    </source>
</evidence>
<evidence type="ECO:0000313" key="2">
    <source>
        <dbReference type="Proteomes" id="UP000050525"/>
    </source>
</evidence>
<proteinExistence type="predicted"/>
<sequence>MLHPPARGFLAPHPAPCPAEKWDRRSAHLCAVPHSWICFCCLYHLGISSSSLLLQMLATQAGTTTEPSSWW</sequence>